<keyword evidence="1 3" id="KW-0732">Signal</keyword>
<feature type="chain" id="PRO_5016425694" description="Yeast cell wall synthesis Kre9/Knh1-like N-terminal domain-containing protein" evidence="3">
    <location>
        <begin position="26"/>
        <end position="293"/>
    </location>
</feature>
<sequence>MQPPVCFVALFSILFCSSIVRTVSAAPLFGFFGGGDGSSSAAAAPSPSPSGAGSPAGFTPLGSPTDVFSEGATCTASWTPDTSGAATWKNMSISLMTGSNLNMTMLATVATGLDGTNTAVTSYNYTCPQVEPTSAIYFLQYNHDGDQDSKWTTRFAITDPSGATVPPPNANQPDGGDPAVPWGEGRLVSAGNATTTSSSTPASSSTATAASSATPAAATTTAGGGLPPQEQMQSAFSAAFAAGTGPFTNADLIAPGGSLYRQKTNGASPAATTSPIGLGLSALAAGLGAFLIL</sequence>
<dbReference type="InterPro" id="IPR052982">
    <property type="entry name" value="SRP1/TIP1-like"/>
</dbReference>
<reference evidence="5 6" key="1">
    <citation type="journal article" date="2018" name="Mol. Biol. Evol.">
        <title>Broad Genomic Sampling Reveals a Smut Pathogenic Ancestry of the Fungal Clade Ustilaginomycotina.</title>
        <authorList>
            <person name="Kijpornyongpan T."/>
            <person name="Mondo S.J."/>
            <person name="Barry K."/>
            <person name="Sandor L."/>
            <person name="Lee J."/>
            <person name="Lipzen A."/>
            <person name="Pangilinan J."/>
            <person name="LaButti K."/>
            <person name="Hainaut M."/>
            <person name="Henrissat B."/>
            <person name="Grigoriev I.V."/>
            <person name="Spatafora J.W."/>
            <person name="Aime M.C."/>
        </authorList>
    </citation>
    <scope>NUCLEOTIDE SEQUENCE [LARGE SCALE GENOMIC DNA]</scope>
    <source>
        <strain evidence="5 6">MCA 4198</strain>
    </source>
</reference>
<evidence type="ECO:0000313" key="6">
    <source>
        <dbReference type="Proteomes" id="UP000245768"/>
    </source>
</evidence>
<feature type="domain" description="Yeast cell wall synthesis Kre9/Knh1-like N-terminal" evidence="4">
    <location>
        <begin position="65"/>
        <end position="157"/>
    </location>
</feature>
<dbReference type="InParanoid" id="A0A316YYD3"/>
<dbReference type="Pfam" id="PF10342">
    <property type="entry name" value="Kre9_KNH"/>
    <property type="match status" value="1"/>
</dbReference>
<evidence type="ECO:0000313" key="5">
    <source>
        <dbReference type="EMBL" id="PWN92845.1"/>
    </source>
</evidence>
<evidence type="ECO:0000259" key="4">
    <source>
        <dbReference type="Pfam" id="PF10342"/>
    </source>
</evidence>
<evidence type="ECO:0000256" key="1">
    <source>
        <dbReference type="ARBA" id="ARBA00022729"/>
    </source>
</evidence>
<gene>
    <name evidence="5" type="ORF">FA10DRAFT_263592</name>
</gene>
<dbReference type="GeneID" id="37042196"/>
<feature type="compositionally biased region" description="Low complexity" evidence="2">
    <location>
        <begin position="193"/>
        <end position="221"/>
    </location>
</feature>
<dbReference type="InterPro" id="IPR018466">
    <property type="entry name" value="Kre9/Knh1-like_N"/>
</dbReference>
<keyword evidence="6" id="KW-1185">Reference proteome</keyword>
<dbReference type="EMBL" id="KZ819634">
    <property type="protein sequence ID" value="PWN92845.1"/>
    <property type="molecule type" value="Genomic_DNA"/>
</dbReference>
<dbReference type="Proteomes" id="UP000245768">
    <property type="component" value="Unassembled WGS sequence"/>
</dbReference>
<dbReference type="AlphaFoldDB" id="A0A316YYD3"/>
<dbReference type="OrthoDB" id="2432613at2759"/>
<evidence type="ECO:0000256" key="3">
    <source>
        <dbReference type="SAM" id="SignalP"/>
    </source>
</evidence>
<name>A0A316YYD3_9BASI</name>
<feature type="signal peptide" evidence="3">
    <location>
        <begin position="1"/>
        <end position="25"/>
    </location>
</feature>
<dbReference type="RefSeq" id="XP_025380043.1">
    <property type="nucleotide sequence ID" value="XM_025520280.1"/>
</dbReference>
<proteinExistence type="predicted"/>
<feature type="region of interest" description="Disordered" evidence="2">
    <location>
        <begin position="158"/>
        <end position="230"/>
    </location>
</feature>
<dbReference type="PANTHER" id="PTHR40633">
    <property type="entry name" value="MATRIX PROTEIN, PUTATIVE (AFU_ORTHOLOGUE AFUA_8G05410)-RELATED"/>
    <property type="match status" value="1"/>
</dbReference>
<dbReference type="PANTHER" id="PTHR40633:SF1">
    <property type="entry name" value="GPI ANCHORED SERINE-THREONINE RICH PROTEIN (AFU_ORTHOLOGUE AFUA_1G03630)"/>
    <property type="match status" value="1"/>
</dbReference>
<organism evidence="5 6">
    <name type="scientific">Acaromyces ingoldii</name>
    <dbReference type="NCBI Taxonomy" id="215250"/>
    <lineage>
        <taxon>Eukaryota</taxon>
        <taxon>Fungi</taxon>
        <taxon>Dikarya</taxon>
        <taxon>Basidiomycota</taxon>
        <taxon>Ustilaginomycotina</taxon>
        <taxon>Exobasidiomycetes</taxon>
        <taxon>Exobasidiales</taxon>
        <taxon>Cryptobasidiaceae</taxon>
        <taxon>Acaromyces</taxon>
    </lineage>
</organism>
<accession>A0A316YYD3</accession>
<protein>
    <recommendedName>
        <fullName evidence="4">Yeast cell wall synthesis Kre9/Knh1-like N-terminal domain-containing protein</fullName>
    </recommendedName>
</protein>
<dbReference type="STRING" id="215250.A0A316YYD3"/>
<evidence type="ECO:0000256" key="2">
    <source>
        <dbReference type="SAM" id="MobiDB-lite"/>
    </source>
</evidence>